<evidence type="ECO:0000313" key="2">
    <source>
        <dbReference type="EMBL" id="KAL0313519.1"/>
    </source>
</evidence>
<keyword evidence="1" id="KW-1133">Transmembrane helix</keyword>
<feature type="transmembrane region" description="Helical" evidence="1">
    <location>
        <begin position="14"/>
        <end position="35"/>
    </location>
</feature>
<sequence>MELGDIKTGACETLLYGFAGDVVHALVQILLPLSLGSELTRKTKMDCFLIMGMASACNVILGRPALNTLQAVVSTHHMKLMFPARAGLGEVTCDQYVRRKWYVVLIKGGN</sequence>
<keyword evidence="1" id="KW-0472">Membrane</keyword>
<name>A0AAW2L3N9_SESRA</name>
<proteinExistence type="predicted"/>
<accession>A0AAW2L3N9</accession>
<dbReference type="EMBL" id="JACGWJ010000026">
    <property type="protein sequence ID" value="KAL0313519.1"/>
    <property type="molecule type" value="Genomic_DNA"/>
</dbReference>
<gene>
    <name evidence="2" type="ORF">Sradi_5751200</name>
</gene>
<dbReference type="PANTHER" id="PTHR33240:SF8">
    <property type="entry name" value="OS03G0439900 PROTEIN"/>
    <property type="match status" value="1"/>
</dbReference>
<comment type="caution">
    <text evidence="2">The sequence shown here is derived from an EMBL/GenBank/DDBJ whole genome shotgun (WGS) entry which is preliminary data.</text>
</comment>
<dbReference type="AlphaFoldDB" id="A0AAW2L3N9"/>
<organism evidence="2">
    <name type="scientific">Sesamum radiatum</name>
    <name type="common">Black benniseed</name>
    <dbReference type="NCBI Taxonomy" id="300843"/>
    <lineage>
        <taxon>Eukaryota</taxon>
        <taxon>Viridiplantae</taxon>
        <taxon>Streptophyta</taxon>
        <taxon>Embryophyta</taxon>
        <taxon>Tracheophyta</taxon>
        <taxon>Spermatophyta</taxon>
        <taxon>Magnoliopsida</taxon>
        <taxon>eudicotyledons</taxon>
        <taxon>Gunneridae</taxon>
        <taxon>Pentapetalae</taxon>
        <taxon>asterids</taxon>
        <taxon>lamiids</taxon>
        <taxon>Lamiales</taxon>
        <taxon>Pedaliaceae</taxon>
        <taxon>Sesamum</taxon>
    </lineage>
</organism>
<evidence type="ECO:0000256" key="1">
    <source>
        <dbReference type="SAM" id="Phobius"/>
    </source>
</evidence>
<dbReference type="PANTHER" id="PTHR33240">
    <property type="entry name" value="OS08G0508500 PROTEIN"/>
    <property type="match status" value="1"/>
</dbReference>
<reference evidence="2" key="2">
    <citation type="journal article" date="2024" name="Plant">
        <title>Genomic evolution and insights into agronomic trait innovations of Sesamum species.</title>
        <authorList>
            <person name="Miao H."/>
            <person name="Wang L."/>
            <person name="Qu L."/>
            <person name="Liu H."/>
            <person name="Sun Y."/>
            <person name="Le M."/>
            <person name="Wang Q."/>
            <person name="Wei S."/>
            <person name="Zheng Y."/>
            <person name="Lin W."/>
            <person name="Duan Y."/>
            <person name="Cao H."/>
            <person name="Xiong S."/>
            <person name="Wang X."/>
            <person name="Wei L."/>
            <person name="Li C."/>
            <person name="Ma Q."/>
            <person name="Ju M."/>
            <person name="Zhao R."/>
            <person name="Li G."/>
            <person name="Mu C."/>
            <person name="Tian Q."/>
            <person name="Mei H."/>
            <person name="Zhang T."/>
            <person name="Gao T."/>
            <person name="Zhang H."/>
        </authorList>
    </citation>
    <scope>NUCLEOTIDE SEQUENCE</scope>
    <source>
        <strain evidence="2">G02</strain>
    </source>
</reference>
<keyword evidence="1" id="KW-0812">Transmembrane</keyword>
<reference evidence="2" key="1">
    <citation type="submission" date="2020-06" db="EMBL/GenBank/DDBJ databases">
        <authorList>
            <person name="Li T."/>
            <person name="Hu X."/>
            <person name="Zhang T."/>
            <person name="Song X."/>
            <person name="Zhang H."/>
            <person name="Dai N."/>
            <person name="Sheng W."/>
            <person name="Hou X."/>
            <person name="Wei L."/>
        </authorList>
    </citation>
    <scope>NUCLEOTIDE SEQUENCE</scope>
    <source>
        <strain evidence="2">G02</strain>
        <tissue evidence="2">Leaf</tissue>
    </source>
</reference>
<protein>
    <submittedName>
        <fullName evidence="2">Uncharacterized protein</fullName>
    </submittedName>
</protein>